<dbReference type="InterPro" id="IPR050571">
    <property type="entry name" value="Class-IV_PLP-Dep_Aminotrnsfr"/>
</dbReference>
<reference evidence="2" key="2">
    <citation type="journal article" date="2014" name="ISME J.">
        <title>Microbial stratification in low pH oxic and suboxic macroscopic growths along an acid mine drainage.</title>
        <authorList>
            <person name="Mendez-Garcia C."/>
            <person name="Mesa V."/>
            <person name="Sprenger R.R."/>
            <person name="Richter M."/>
            <person name="Diez M.S."/>
            <person name="Solano J."/>
            <person name="Bargiela R."/>
            <person name="Golyshina O.V."/>
            <person name="Manteca A."/>
            <person name="Ramos J.L."/>
            <person name="Gallego J.R."/>
            <person name="Llorente I."/>
            <person name="Martins Dos Santos V.A."/>
            <person name="Jensen O.N."/>
            <person name="Pelaez A.I."/>
            <person name="Sanchez J."/>
            <person name="Ferrer M."/>
        </authorList>
    </citation>
    <scope>NUCLEOTIDE SEQUENCE</scope>
</reference>
<name>T1BTA4_9ZZZZ</name>
<sequence>MIMTDDRKCWLNGKIIPENEAQVSIMTHSLQYGSGIFEGIRAYETVEGPAIFRLDEHVDRFIKTAKIYMIDLGYTREQIKEAIIETVRVNKYKSAYIRPFAFYDDQRVGVSTQGKKISVFIGAFEFGKYFSNADSGLRCKISSLRRFDSSSLPTQAKGSGNYLNSVLAMKEAKRSGFDEA</sequence>
<feature type="non-terminal residue" evidence="2">
    <location>
        <position position="180"/>
    </location>
</feature>
<gene>
    <name evidence="2" type="ORF">B1A_11539</name>
</gene>
<keyword evidence="2" id="KW-0032">Aminotransferase</keyword>
<reference evidence="2" key="1">
    <citation type="submission" date="2013-08" db="EMBL/GenBank/DDBJ databases">
        <authorList>
            <person name="Mendez C."/>
            <person name="Richter M."/>
            <person name="Ferrer M."/>
            <person name="Sanchez J."/>
        </authorList>
    </citation>
    <scope>NUCLEOTIDE SEQUENCE</scope>
</reference>
<dbReference type="Gene3D" id="3.30.470.10">
    <property type="match status" value="1"/>
</dbReference>
<dbReference type="PANTHER" id="PTHR42743">
    <property type="entry name" value="AMINO-ACID AMINOTRANSFERASE"/>
    <property type="match status" value="1"/>
</dbReference>
<dbReference type="EMBL" id="AUZX01008268">
    <property type="protein sequence ID" value="EQD56434.1"/>
    <property type="molecule type" value="Genomic_DNA"/>
</dbReference>
<organism evidence="2">
    <name type="scientific">mine drainage metagenome</name>
    <dbReference type="NCBI Taxonomy" id="410659"/>
    <lineage>
        <taxon>unclassified sequences</taxon>
        <taxon>metagenomes</taxon>
        <taxon>ecological metagenomes</taxon>
    </lineage>
</organism>
<dbReference type="AlphaFoldDB" id="T1BTA4"/>
<dbReference type="InterPro" id="IPR001544">
    <property type="entry name" value="Aminotrans_IV"/>
</dbReference>
<dbReference type="Pfam" id="PF01063">
    <property type="entry name" value="Aminotran_4"/>
    <property type="match status" value="1"/>
</dbReference>
<dbReference type="PANTHER" id="PTHR42743:SF11">
    <property type="entry name" value="AMINODEOXYCHORISMATE LYASE"/>
    <property type="match status" value="1"/>
</dbReference>
<proteinExistence type="inferred from homology"/>
<comment type="caution">
    <text evidence="2">The sequence shown here is derived from an EMBL/GenBank/DDBJ whole genome shotgun (WGS) entry which is preliminary data.</text>
</comment>
<dbReference type="InterPro" id="IPR036038">
    <property type="entry name" value="Aminotransferase-like"/>
</dbReference>
<dbReference type="InterPro" id="IPR043131">
    <property type="entry name" value="BCAT-like_N"/>
</dbReference>
<protein>
    <submittedName>
        <fullName evidence="2">Aminotransferase, class IV</fullName>
    </submittedName>
</protein>
<evidence type="ECO:0000256" key="1">
    <source>
        <dbReference type="ARBA" id="ARBA00009320"/>
    </source>
</evidence>
<evidence type="ECO:0000313" key="2">
    <source>
        <dbReference type="EMBL" id="EQD56434.1"/>
    </source>
</evidence>
<dbReference type="Gene3D" id="3.20.10.10">
    <property type="entry name" value="D-amino Acid Aminotransferase, subunit A, domain 2"/>
    <property type="match status" value="1"/>
</dbReference>
<dbReference type="GO" id="GO:0008483">
    <property type="term" value="F:transaminase activity"/>
    <property type="evidence" value="ECO:0007669"/>
    <property type="project" value="UniProtKB-KW"/>
</dbReference>
<accession>T1BTA4</accession>
<dbReference type="SUPFAM" id="SSF56752">
    <property type="entry name" value="D-aminoacid aminotransferase-like PLP-dependent enzymes"/>
    <property type="match status" value="1"/>
</dbReference>
<keyword evidence="2" id="KW-0808">Transferase</keyword>
<dbReference type="GO" id="GO:0046394">
    <property type="term" value="P:carboxylic acid biosynthetic process"/>
    <property type="evidence" value="ECO:0007669"/>
    <property type="project" value="UniProtKB-ARBA"/>
</dbReference>
<comment type="similarity">
    <text evidence="1">Belongs to the class-IV pyridoxal-phosphate-dependent aminotransferase family.</text>
</comment>
<dbReference type="InterPro" id="IPR043132">
    <property type="entry name" value="BCAT-like_C"/>
</dbReference>